<dbReference type="AlphaFoldDB" id="A8RC10"/>
<gene>
    <name evidence="1" type="ORF">EUBDOL_01236</name>
</gene>
<reference evidence="1 2" key="1">
    <citation type="submission" date="2007-09" db="EMBL/GenBank/DDBJ databases">
        <title>Draft genome sequence of Eubacterium dolichum (DSM 3991).</title>
        <authorList>
            <person name="Sudarsanam P."/>
            <person name="Ley R."/>
            <person name="Guruge J."/>
            <person name="Turnbaugh P.J."/>
            <person name="Mahowald M."/>
            <person name="Liep D."/>
            <person name="Gordon J."/>
        </authorList>
    </citation>
    <scope>NUCLEOTIDE SEQUENCE [LARGE SCALE GENOMIC DNA]</scope>
    <source>
        <strain evidence="1 2">DSM 3991</strain>
    </source>
</reference>
<organism evidence="1 2">
    <name type="scientific">Amedibacillus dolichus DSM 3991</name>
    <dbReference type="NCBI Taxonomy" id="428127"/>
    <lineage>
        <taxon>Bacteria</taxon>
        <taxon>Bacillati</taxon>
        <taxon>Bacillota</taxon>
        <taxon>Erysipelotrichia</taxon>
        <taxon>Erysipelotrichales</taxon>
        <taxon>Erysipelotrichaceae</taxon>
        <taxon>Amedibacillus</taxon>
    </lineage>
</organism>
<proteinExistence type="predicted"/>
<dbReference type="HOGENOM" id="CLU_1756059_0_0_9"/>
<dbReference type="STRING" id="428127.EUBDOL_01236"/>
<dbReference type="RefSeq" id="WP_004799580.1">
    <property type="nucleotide sequence ID" value="NZ_DS483475.1"/>
</dbReference>
<name>A8RC10_9FIRM</name>
<evidence type="ECO:0000313" key="1">
    <source>
        <dbReference type="EMBL" id="EDP11316.1"/>
    </source>
</evidence>
<sequence>MLNKEEFKKENLLSALKALDCSRNCPCCKCFDNNTQKCQDPTPYAVDLLEEFIQEHFELVEKYEMLDNTYSMICEDYLNPQPYKFEDLKEGMWVWDSKEMWIRNIVILFKPCKQYPKGSFKAWADSCEETLDFVEFEENRFYPVYIAK</sequence>
<accession>A8RC10</accession>
<dbReference type="GeneID" id="92793468"/>
<comment type="caution">
    <text evidence="1">The sequence shown here is derived from an EMBL/GenBank/DDBJ whole genome shotgun (WGS) entry which is preliminary data.</text>
</comment>
<protein>
    <submittedName>
        <fullName evidence="1">Uncharacterized protein</fullName>
    </submittedName>
</protein>
<evidence type="ECO:0000313" key="2">
    <source>
        <dbReference type="Proteomes" id="UP000004090"/>
    </source>
</evidence>
<dbReference type="Proteomes" id="UP000004090">
    <property type="component" value="Unassembled WGS sequence"/>
</dbReference>
<reference evidence="1 2" key="2">
    <citation type="submission" date="2007-09" db="EMBL/GenBank/DDBJ databases">
        <authorList>
            <person name="Fulton L."/>
            <person name="Clifton S."/>
            <person name="Fulton B."/>
            <person name="Xu J."/>
            <person name="Minx P."/>
            <person name="Pepin K.H."/>
            <person name="Johnson M."/>
            <person name="Thiruvilangam P."/>
            <person name="Bhonagiri V."/>
            <person name="Nash W.E."/>
            <person name="Mardis E.R."/>
            <person name="Wilson R.K."/>
        </authorList>
    </citation>
    <scope>NUCLEOTIDE SEQUENCE [LARGE SCALE GENOMIC DNA]</scope>
    <source>
        <strain evidence="1 2">DSM 3991</strain>
    </source>
</reference>
<dbReference type="EMBL" id="ABAW02000019">
    <property type="protein sequence ID" value="EDP11316.1"/>
    <property type="molecule type" value="Genomic_DNA"/>
</dbReference>